<feature type="region of interest" description="Disordered" evidence="1">
    <location>
        <begin position="1"/>
        <end position="24"/>
    </location>
</feature>
<keyword evidence="3" id="KW-1185">Reference proteome</keyword>
<accession>A0ABR0MHQ0</accession>
<reference evidence="2 3" key="1">
    <citation type="submission" date="2023-03" db="EMBL/GenBank/DDBJ databases">
        <title>WGS of Gossypium arboreum.</title>
        <authorList>
            <person name="Yu D."/>
        </authorList>
    </citation>
    <scope>NUCLEOTIDE SEQUENCE [LARGE SCALE GENOMIC DNA]</scope>
    <source>
        <tissue evidence="2">Leaf</tissue>
    </source>
</reference>
<sequence>MELCVDPLGSRERSSSTVASELERAAKKVKNREVTRVESDDQEKKETSKASFRDMLMSNIETEEGNDIYLDEDEICLNNDDIHISMDIPYCNIYFSYLFHDLSMKQTTIFRLLGCSVGY</sequence>
<dbReference type="EMBL" id="JARKNE010000013">
    <property type="protein sequence ID" value="KAK5772814.1"/>
    <property type="molecule type" value="Genomic_DNA"/>
</dbReference>
<feature type="region of interest" description="Disordered" evidence="1">
    <location>
        <begin position="30"/>
        <end position="49"/>
    </location>
</feature>
<evidence type="ECO:0000313" key="3">
    <source>
        <dbReference type="Proteomes" id="UP001358586"/>
    </source>
</evidence>
<protein>
    <submittedName>
        <fullName evidence="2">Uncharacterized protein</fullName>
    </submittedName>
</protein>
<organism evidence="2 3">
    <name type="scientific">Gossypium arboreum</name>
    <name type="common">Tree cotton</name>
    <name type="synonym">Gossypium nanking</name>
    <dbReference type="NCBI Taxonomy" id="29729"/>
    <lineage>
        <taxon>Eukaryota</taxon>
        <taxon>Viridiplantae</taxon>
        <taxon>Streptophyta</taxon>
        <taxon>Embryophyta</taxon>
        <taxon>Tracheophyta</taxon>
        <taxon>Spermatophyta</taxon>
        <taxon>Magnoliopsida</taxon>
        <taxon>eudicotyledons</taxon>
        <taxon>Gunneridae</taxon>
        <taxon>Pentapetalae</taxon>
        <taxon>rosids</taxon>
        <taxon>malvids</taxon>
        <taxon>Malvales</taxon>
        <taxon>Malvaceae</taxon>
        <taxon>Malvoideae</taxon>
        <taxon>Gossypium</taxon>
    </lineage>
</organism>
<proteinExistence type="predicted"/>
<gene>
    <name evidence="2" type="ORF">PVK06_049111</name>
</gene>
<comment type="caution">
    <text evidence="2">The sequence shown here is derived from an EMBL/GenBank/DDBJ whole genome shotgun (WGS) entry which is preliminary data.</text>
</comment>
<evidence type="ECO:0000313" key="2">
    <source>
        <dbReference type="EMBL" id="KAK5772814.1"/>
    </source>
</evidence>
<name>A0ABR0MHQ0_GOSAR</name>
<dbReference type="Proteomes" id="UP001358586">
    <property type="component" value="Chromosome 13"/>
</dbReference>
<evidence type="ECO:0000256" key="1">
    <source>
        <dbReference type="SAM" id="MobiDB-lite"/>
    </source>
</evidence>